<reference evidence="2" key="1">
    <citation type="journal article" date="2020" name="Nat. Commun.">
        <title>Genome sequence of the cluster root forming white lupin.</title>
        <authorList>
            <person name="Hufnagel B."/>
            <person name="Marques A."/>
            <person name="Soriano A."/>
            <person name="Marques L."/>
            <person name="Divol F."/>
            <person name="Doumas P."/>
            <person name="Sallet E."/>
            <person name="Mancinotti D."/>
            <person name="Carrere S."/>
            <person name="Marande W."/>
            <person name="Arribat S."/>
            <person name="Keller J."/>
            <person name="Huneau C."/>
            <person name="Blein T."/>
            <person name="Aime D."/>
            <person name="Laguerre M."/>
            <person name="Taylor J."/>
            <person name="Schubert V."/>
            <person name="Nelson M."/>
            <person name="Geu-Flores F."/>
            <person name="Crespi M."/>
            <person name="Gallardo-Guerrero K."/>
            <person name="Delaux P.-M."/>
            <person name="Salse J."/>
            <person name="Berges H."/>
            <person name="Guyot R."/>
            <person name="Gouzy J."/>
            <person name="Peret B."/>
        </authorList>
    </citation>
    <scope>NUCLEOTIDE SEQUENCE [LARGE SCALE GENOMIC DNA]</scope>
    <source>
        <strain evidence="2">cv. Amiga</strain>
    </source>
</reference>
<name>A0A6A4NX53_LUPAL</name>
<accession>A0A6A4NX53</accession>
<comment type="caution">
    <text evidence="1">The sequence shown here is derived from an EMBL/GenBank/DDBJ whole genome shotgun (WGS) entry which is preliminary data.</text>
</comment>
<organism evidence="1 2">
    <name type="scientific">Lupinus albus</name>
    <name type="common">White lupine</name>
    <name type="synonym">Lupinus termis</name>
    <dbReference type="NCBI Taxonomy" id="3870"/>
    <lineage>
        <taxon>Eukaryota</taxon>
        <taxon>Viridiplantae</taxon>
        <taxon>Streptophyta</taxon>
        <taxon>Embryophyta</taxon>
        <taxon>Tracheophyta</taxon>
        <taxon>Spermatophyta</taxon>
        <taxon>Magnoliopsida</taxon>
        <taxon>eudicotyledons</taxon>
        <taxon>Gunneridae</taxon>
        <taxon>Pentapetalae</taxon>
        <taxon>rosids</taxon>
        <taxon>fabids</taxon>
        <taxon>Fabales</taxon>
        <taxon>Fabaceae</taxon>
        <taxon>Papilionoideae</taxon>
        <taxon>50 kb inversion clade</taxon>
        <taxon>genistoids sensu lato</taxon>
        <taxon>core genistoids</taxon>
        <taxon>Genisteae</taxon>
        <taxon>Lupinus</taxon>
    </lineage>
</organism>
<dbReference type="AlphaFoldDB" id="A0A6A4NX53"/>
<proteinExistence type="predicted"/>
<sequence>MLVLFLDTPLGYKEELPNLVIVNCASLVFELELRKDKLLDSDINDMQAFFYIVI</sequence>
<protein>
    <submittedName>
        <fullName evidence="1">Uncharacterized protein</fullName>
    </submittedName>
</protein>
<dbReference type="EMBL" id="WOCE01000018">
    <property type="protein sequence ID" value="KAE9593942.1"/>
    <property type="molecule type" value="Genomic_DNA"/>
</dbReference>
<keyword evidence="2" id="KW-1185">Reference proteome</keyword>
<evidence type="ECO:0000313" key="1">
    <source>
        <dbReference type="EMBL" id="KAE9593942.1"/>
    </source>
</evidence>
<dbReference type="Proteomes" id="UP000447434">
    <property type="component" value="Chromosome 18"/>
</dbReference>
<evidence type="ECO:0000313" key="2">
    <source>
        <dbReference type="Proteomes" id="UP000447434"/>
    </source>
</evidence>
<gene>
    <name evidence="1" type="ORF">Lalb_Chr18g0048361</name>
</gene>